<dbReference type="InterPro" id="IPR008271">
    <property type="entry name" value="Ser/Thr_kinase_AS"/>
</dbReference>
<name>A0A9P7TVA6_9HYPO</name>
<keyword evidence="3" id="KW-0547">Nucleotide-binding</keyword>
<dbReference type="GO" id="GO:0004674">
    <property type="term" value="F:protein serine/threonine kinase activity"/>
    <property type="evidence" value="ECO:0007669"/>
    <property type="project" value="UniProtKB-KW"/>
</dbReference>
<evidence type="ECO:0000256" key="5">
    <source>
        <dbReference type="ARBA" id="ARBA00022840"/>
    </source>
</evidence>
<reference evidence="7 8" key="1">
    <citation type="journal article" date="2020" name="bioRxiv">
        <title>Whole genome comparisons of ergot fungi reveals the divergence and evolution of species within the genus Claviceps are the result of varying mechanisms driving genome evolution and host range expansion.</title>
        <authorList>
            <person name="Wyka S.A."/>
            <person name="Mondo S.J."/>
            <person name="Liu M."/>
            <person name="Dettman J."/>
            <person name="Nalam V."/>
            <person name="Broders K.D."/>
        </authorList>
    </citation>
    <scope>NUCLEOTIDE SEQUENCE [LARGE SCALE GENOMIC DNA]</scope>
    <source>
        <strain evidence="7 8">Clav52</strain>
    </source>
</reference>
<organism evidence="7 8">
    <name type="scientific">Claviceps aff. purpurea</name>
    <dbReference type="NCBI Taxonomy" id="1967640"/>
    <lineage>
        <taxon>Eukaryota</taxon>
        <taxon>Fungi</taxon>
        <taxon>Dikarya</taxon>
        <taxon>Ascomycota</taxon>
        <taxon>Pezizomycotina</taxon>
        <taxon>Sordariomycetes</taxon>
        <taxon>Hypocreomycetidae</taxon>
        <taxon>Hypocreales</taxon>
        <taxon>Clavicipitaceae</taxon>
        <taxon>Claviceps</taxon>
    </lineage>
</organism>
<dbReference type="PROSITE" id="PS50011">
    <property type="entry name" value="PROTEIN_KINASE_DOM"/>
    <property type="match status" value="1"/>
</dbReference>
<evidence type="ECO:0000256" key="1">
    <source>
        <dbReference type="ARBA" id="ARBA00022527"/>
    </source>
</evidence>
<dbReference type="Pfam" id="PF00069">
    <property type="entry name" value="Pkinase"/>
    <property type="match status" value="1"/>
</dbReference>
<sequence>MLCQWTRLCHPTSRSEPAHVFREPVEEARCTERLKYFHPTEPGQILDGRFKTIAKLGYGRGSTVWLAENLGYKIWSKSKLPRYVSIKITAIDIDDADEKGFLKLISNANPSHEGLKYIRVPLDTFDLRGENGTHSCLVFEPMGETLHKFQQDLPGGKFPLPLFKAYMYLLLQALDYLHTECRLIHTDIKEDNIMISPMTDSGIKPFANYCKTSAQPRYIRQEDGRVTYVSHDEILGSRGAPYPRLADFNTCFHVLSGDYCHSSPIQSHAYRAPEVFLGMPWSYKVDIWNLGLLMWNLLGDNDLFENSVGDDGEYDAHVHLAQLVSLSGEPPALLVKRERLCRENMLDVAIVNPRGKECKTMNEYWGGPFFDDEGTLRNARPQVRAPTLTNGSTGCMIRKDLIKERKGLPDFLDELTEKDRSQFLDLANNMTAWHPESRKTAAELLQDPFFIHED</sequence>
<dbReference type="InterPro" id="IPR011009">
    <property type="entry name" value="Kinase-like_dom_sf"/>
</dbReference>
<dbReference type="AlphaFoldDB" id="A0A9P7TVA6"/>
<evidence type="ECO:0000313" key="7">
    <source>
        <dbReference type="EMBL" id="KAG6284133.1"/>
    </source>
</evidence>
<keyword evidence="2" id="KW-0808">Transferase</keyword>
<evidence type="ECO:0000256" key="3">
    <source>
        <dbReference type="ARBA" id="ARBA00022741"/>
    </source>
</evidence>
<dbReference type="SUPFAM" id="SSF56112">
    <property type="entry name" value="Protein kinase-like (PK-like)"/>
    <property type="match status" value="1"/>
</dbReference>
<dbReference type="PANTHER" id="PTHR45646:SF11">
    <property type="entry name" value="SERINE_THREONINE-PROTEIN KINASE DOA"/>
    <property type="match status" value="1"/>
</dbReference>
<protein>
    <recommendedName>
        <fullName evidence="6">Protein kinase domain-containing protein</fullName>
    </recommendedName>
</protein>
<evidence type="ECO:0000313" key="8">
    <source>
        <dbReference type="Proteomes" id="UP000707071"/>
    </source>
</evidence>
<dbReference type="Proteomes" id="UP000707071">
    <property type="component" value="Unassembled WGS sequence"/>
</dbReference>
<dbReference type="PANTHER" id="PTHR45646">
    <property type="entry name" value="SERINE/THREONINE-PROTEIN KINASE DOA-RELATED"/>
    <property type="match status" value="1"/>
</dbReference>
<accession>A0A9P7TVA6</accession>
<dbReference type="SMART" id="SM00220">
    <property type="entry name" value="S_TKc"/>
    <property type="match status" value="1"/>
</dbReference>
<dbReference type="Gene3D" id="3.30.200.20">
    <property type="entry name" value="Phosphorylase Kinase, domain 1"/>
    <property type="match status" value="1"/>
</dbReference>
<evidence type="ECO:0000256" key="2">
    <source>
        <dbReference type="ARBA" id="ARBA00022679"/>
    </source>
</evidence>
<evidence type="ECO:0000259" key="6">
    <source>
        <dbReference type="PROSITE" id="PS50011"/>
    </source>
</evidence>
<keyword evidence="5" id="KW-0067">ATP-binding</keyword>
<comment type="caution">
    <text evidence="7">The sequence shown here is derived from an EMBL/GenBank/DDBJ whole genome shotgun (WGS) entry which is preliminary data.</text>
</comment>
<keyword evidence="8" id="KW-1185">Reference proteome</keyword>
<dbReference type="PROSITE" id="PS00108">
    <property type="entry name" value="PROTEIN_KINASE_ST"/>
    <property type="match status" value="1"/>
</dbReference>
<dbReference type="InterPro" id="IPR000719">
    <property type="entry name" value="Prot_kinase_dom"/>
</dbReference>
<dbReference type="GO" id="GO:0043484">
    <property type="term" value="P:regulation of RNA splicing"/>
    <property type="evidence" value="ECO:0007669"/>
    <property type="project" value="TreeGrafter"/>
</dbReference>
<keyword evidence="1" id="KW-0723">Serine/threonine-protein kinase</keyword>
<evidence type="ECO:0000256" key="4">
    <source>
        <dbReference type="ARBA" id="ARBA00022777"/>
    </source>
</evidence>
<dbReference type="Gene3D" id="1.10.510.10">
    <property type="entry name" value="Transferase(Phosphotransferase) domain 1"/>
    <property type="match status" value="1"/>
</dbReference>
<dbReference type="EMBL" id="SRRH01000970">
    <property type="protein sequence ID" value="KAG6284133.1"/>
    <property type="molecule type" value="Genomic_DNA"/>
</dbReference>
<feature type="domain" description="Protein kinase" evidence="6">
    <location>
        <begin position="50"/>
        <end position="450"/>
    </location>
</feature>
<dbReference type="GO" id="GO:0005524">
    <property type="term" value="F:ATP binding"/>
    <property type="evidence" value="ECO:0007669"/>
    <property type="project" value="UniProtKB-KW"/>
</dbReference>
<proteinExistence type="predicted"/>
<keyword evidence="4" id="KW-0418">Kinase</keyword>
<gene>
    <name evidence="7" type="ORF">E4U09_008259</name>
</gene>
<dbReference type="InterPro" id="IPR051175">
    <property type="entry name" value="CLK_kinases"/>
</dbReference>
<dbReference type="GO" id="GO:0005634">
    <property type="term" value="C:nucleus"/>
    <property type="evidence" value="ECO:0007669"/>
    <property type="project" value="TreeGrafter"/>
</dbReference>